<dbReference type="EC" id="2.5.1.54" evidence="4"/>
<dbReference type="InterPro" id="IPR002480">
    <property type="entry name" value="DAHP_synth_2"/>
</dbReference>
<feature type="binding site" evidence="3">
    <location>
        <position position="69"/>
    </location>
    <ligand>
        <name>Mn(2+)</name>
        <dbReference type="ChEBI" id="CHEBI:29035"/>
    </ligand>
</feature>
<dbReference type="InterPro" id="IPR013785">
    <property type="entry name" value="Aldolase_TIM"/>
</dbReference>
<feature type="binding site" evidence="3">
    <location>
        <position position="396"/>
    </location>
    <ligand>
        <name>Mn(2+)</name>
        <dbReference type="ChEBI" id="CHEBI:29035"/>
    </ligand>
</feature>
<evidence type="ECO:0000256" key="3">
    <source>
        <dbReference type="PIRSR" id="PIRSR602480-1"/>
    </source>
</evidence>
<dbReference type="AlphaFoldDB" id="A0A917MH83"/>
<comment type="caution">
    <text evidence="5">The sequence shown here is derived from an EMBL/GenBank/DDBJ whole genome shotgun (WGS) entry which is preliminary data.</text>
</comment>
<accession>A0A917MH83</accession>
<comment type="similarity">
    <text evidence="1 4">Belongs to the class-II DAHP synthase family.</text>
</comment>
<keyword evidence="3" id="KW-0104">Cadmium</keyword>
<feature type="binding site" evidence="3">
    <location>
        <position position="291"/>
    </location>
    <ligand>
        <name>phosphoenolpyruvate</name>
        <dbReference type="ChEBI" id="CHEBI:58702"/>
    </ligand>
</feature>
<dbReference type="PANTHER" id="PTHR21337:SF0">
    <property type="entry name" value="PHOSPHO-2-DEHYDRO-3-DEOXYHEPTONATE ALDOLASE"/>
    <property type="match status" value="1"/>
</dbReference>
<dbReference type="RefSeq" id="WP_188517045.1">
    <property type="nucleotide sequence ID" value="NZ_BMES01000001.1"/>
</dbReference>
<name>A0A917MH83_9HYPH</name>
<sequence>MSERWTPSSWRDKPIQQVPAYPNMDELKAVEAQLAGFPPLVFAGEARKLKRALGKVAAGEAFLLQGGDCAESFGEHSADNIRDFFRLFLQMAVVLTFAGSSPVVKVGRIAGQFAKPRSAPNETVGGVELPSYRGDIVNGIEFTPEARVPDPRRQMEAYRQSAATLNLLRAFATGGYANLENAHRWMLGFVKDSPQSGRYEELSGRITETIDFMRAIGLDPEAHPEMRTTDFYTSHEALLLGFEQAMTRVDSTTGDWYATSGHMIWIGDRTRQPDHAHVEYCRGVRNPIGLKCGPSLKPDELIKLIDLLNPQDEAGRLTLICRFGAEKAAEHLPALVRAVKREGRTVVWSCDPMHGNTVKAATGYKTRPFDLILAEVRDFFAVHQAEGTHAGGIHLEMTGKNVTECTGGARAISDTDLHDRYHTYCDPRLNAEQALELAFLVAEQLKRERIARGRPMVEAAE</sequence>
<reference evidence="5" key="2">
    <citation type="submission" date="2020-09" db="EMBL/GenBank/DDBJ databases">
        <authorList>
            <person name="Sun Q."/>
            <person name="Zhou Y."/>
        </authorList>
    </citation>
    <scope>NUCLEOTIDE SEQUENCE</scope>
    <source>
        <strain evidence="5">CGMCC 1.12214</strain>
    </source>
</reference>
<organism evidence="5 6">
    <name type="scientific">Alsobacter metallidurans</name>
    <dbReference type="NCBI Taxonomy" id="340221"/>
    <lineage>
        <taxon>Bacteria</taxon>
        <taxon>Pseudomonadati</taxon>
        <taxon>Pseudomonadota</taxon>
        <taxon>Alphaproteobacteria</taxon>
        <taxon>Hyphomicrobiales</taxon>
        <taxon>Alsobacteraceae</taxon>
        <taxon>Alsobacter</taxon>
    </lineage>
</organism>
<evidence type="ECO:0000313" key="6">
    <source>
        <dbReference type="Proteomes" id="UP000603912"/>
    </source>
</evidence>
<keyword evidence="6" id="KW-1185">Reference proteome</keyword>
<keyword evidence="3" id="KW-0464">Manganese</keyword>
<dbReference type="Pfam" id="PF01474">
    <property type="entry name" value="DAHP_synth_2"/>
    <property type="match status" value="1"/>
</dbReference>
<evidence type="ECO:0000256" key="4">
    <source>
        <dbReference type="RuleBase" id="RU363071"/>
    </source>
</evidence>
<feature type="binding site" evidence="3">
    <location>
        <position position="426"/>
    </location>
    <ligand>
        <name>Mn(2+)</name>
        <dbReference type="ChEBI" id="CHEBI:29035"/>
    </ligand>
</feature>
<dbReference type="GO" id="GO:0009073">
    <property type="term" value="P:aromatic amino acid family biosynthetic process"/>
    <property type="evidence" value="ECO:0007669"/>
    <property type="project" value="InterPro"/>
</dbReference>
<feature type="binding site" evidence="3">
    <location>
        <position position="322"/>
    </location>
    <ligand>
        <name>phosphoenolpyruvate</name>
        <dbReference type="ChEBI" id="CHEBI:58702"/>
    </ligand>
</feature>
<dbReference type="Gene3D" id="3.20.20.70">
    <property type="entry name" value="Aldolase class I"/>
    <property type="match status" value="1"/>
</dbReference>
<evidence type="ECO:0000313" key="5">
    <source>
        <dbReference type="EMBL" id="GGH15298.1"/>
    </source>
</evidence>
<feature type="binding site" evidence="3">
    <location>
        <position position="108"/>
    </location>
    <ligand>
        <name>phosphoenolpyruvate</name>
        <dbReference type="ChEBI" id="CHEBI:58702"/>
    </ligand>
</feature>
<dbReference type="SUPFAM" id="SSF51569">
    <property type="entry name" value="Aldolase"/>
    <property type="match status" value="1"/>
</dbReference>
<feature type="binding site" evidence="3">
    <location>
        <position position="354"/>
    </location>
    <ligand>
        <name>Mn(2+)</name>
        <dbReference type="ChEBI" id="CHEBI:29035"/>
    </ligand>
</feature>
<dbReference type="Proteomes" id="UP000603912">
    <property type="component" value="Unassembled WGS sequence"/>
</dbReference>
<reference evidence="5" key="1">
    <citation type="journal article" date="2014" name="Int. J. Syst. Evol. Microbiol.">
        <title>Complete genome sequence of Corynebacterium casei LMG S-19264T (=DSM 44701T), isolated from a smear-ripened cheese.</title>
        <authorList>
            <consortium name="US DOE Joint Genome Institute (JGI-PGF)"/>
            <person name="Walter F."/>
            <person name="Albersmeier A."/>
            <person name="Kalinowski J."/>
            <person name="Ruckert C."/>
        </authorList>
    </citation>
    <scope>NUCLEOTIDE SEQUENCE</scope>
    <source>
        <strain evidence="5">CGMCC 1.12214</strain>
    </source>
</reference>
<evidence type="ECO:0000256" key="1">
    <source>
        <dbReference type="ARBA" id="ARBA00008911"/>
    </source>
</evidence>
<evidence type="ECO:0000256" key="2">
    <source>
        <dbReference type="ARBA" id="ARBA00022679"/>
    </source>
</evidence>
<dbReference type="PANTHER" id="PTHR21337">
    <property type="entry name" value="PHOSPHO-2-DEHYDRO-3-DEOXYHEPTONATE ALDOLASE 1, 2"/>
    <property type="match status" value="1"/>
</dbReference>
<dbReference type="GO" id="GO:0003849">
    <property type="term" value="F:3-deoxy-7-phosphoheptulonate synthase activity"/>
    <property type="evidence" value="ECO:0007669"/>
    <property type="project" value="UniProtKB-EC"/>
</dbReference>
<dbReference type="EMBL" id="BMES01000001">
    <property type="protein sequence ID" value="GGH15298.1"/>
    <property type="molecule type" value="Genomic_DNA"/>
</dbReference>
<dbReference type="NCBIfam" id="TIGR01358">
    <property type="entry name" value="DAHP_synth_II"/>
    <property type="match status" value="1"/>
</dbReference>
<keyword evidence="3" id="KW-0170">Cobalt</keyword>
<protein>
    <recommendedName>
        <fullName evidence="4">Phospho-2-dehydro-3-deoxyheptonate aldolase</fullName>
        <ecNumber evidence="4">2.5.1.54</ecNumber>
    </recommendedName>
</protein>
<gene>
    <name evidence="5" type="ORF">GCM10007036_15210</name>
</gene>
<proteinExistence type="inferred from homology"/>
<comment type="cofactor">
    <cofactor evidence="3">
        <name>Mn(2+)</name>
        <dbReference type="ChEBI" id="CHEBI:29035"/>
    </cofactor>
    <cofactor evidence="3">
        <name>Co(2+)</name>
        <dbReference type="ChEBI" id="CHEBI:48828"/>
    </cofactor>
    <cofactor evidence="3">
        <name>Cd(2+)</name>
        <dbReference type="ChEBI" id="CHEBI:48775"/>
    </cofactor>
    <text evidence="3">Binds 1 divalent cation per subunit. The enzyme is active with manganese, cobalt or cadmium ions.</text>
</comment>
<keyword evidence="2 4" id="KW-0808">Transferase</keyword>
<comment type="catalytic activity">
    <reaction evidence="4">
        <text>D-erythrose 4-phosphate + phosphoenolpyruvate + H2O = 7-phospho-2-dehydro-3-deoxy-D-arabino-heptonate + phosphate</text>
        <dbReference type="Rhea" id="RHEA:14717"/>
        <dbReference type="ChEBI" id="CHEBI:15377"/>
        <dbReference type="ChEBI" id="CHEBI:16897"/>
        <dbReference type="ChEBI" id="CHEBI:43474"/>
        <dbReference type="ChEBI" id="CHEBI:58394"/>
        <dbReference type="ChEBI" id="CHEBI:58702"/>
        <dbReference type="EC" id="2.5.1.54"/>
    </reaction>
</comment>